<protein>
    <submittedName>
        <fullName evidence="2">Uncharacterized protein</fullName>
    </submittedName>
</protein>
<feature type="non-terminal residue" evidence="2">
    <location>
        <position position="264"/>
    </location>
</feature>
<dbReference type="EMBL" id="CAACVG010008261">
    <property type="protein sequence ID" value="VEN49072.1"/>
    <property type="molecule type" value="Genomic_DNA"/>
</dbReference>
<accession>A0A653CPQ5</accession>
<dbReference type="AlphaFoldDB" id="A0A653CPQ5"/>
<evidence type="ECO:0000313" key="3">
    <source>
        <dbReference type="Proteomes" id="UP000410492"/>
    </source>
</evidence>
<name>A0A653CPQ5_CALMS</name>
<feature type="compositionally biased region" description="Basic residues" evidence="1">
    <location>
        <begin position="96"/>
        <end position="117"/>
    </location>
</feature>
<keyword evidence="3" id="KW-1185">Reference proteome</keyword>
<dbReference type="Proteomes" id="UP000410492">
    <property type="component" value="Unassembled WGS sequence"/>
</dbReference>
<proteinExistence type="predicted"/>
<sequence length="264" mass="27905">MKTGAALLAAPHQRVATKSDYIYIPLKGPPGGGGADRSATANGGGAQAVAAKPPLPKQPPRVVHVSVKQGSRGQLHDHSPPLSSSTLPSEHQQSTRSHHHHRHHHQQQPQQQHRRHRTIDATPGGGHGGGGGGSGGSSLANASPIGAMNSSHIAATGADSLDGHTCVGGLLETDIDTQVTVVTSANGTKARSLLDLGDGSSGRNRQQLTLQAGEERRDRPHKSMEFLLDKENLKVVEVCIQLPTFGLQTFLRKWYVHSTIYKAV</sequence>
<dbReference type="OrthoDB" id="6431454at2759"/>
<feature type="region of interest" description="Disordered" evidence="1">
    <location>
        <begin position="25"/>
        <end position="143"/>
    </location>
</feature>
<feature type="compositionally biased region" description="Gly residues" evidence="1">
    <location>
        <begin position="123"/>
        <end position="136"/>
    </location>
</feature>
<gene>
    <name evidence="2" type="ORF">CALMAC_LOCUS10306</name>
</gene>
<evidence type="ECO:0000313" key="2">
    <source>
        <dbReference type="EMBL" id="VEN49072.1"/>
    </source>
</evidence>
<feature type="compositionally biased region" description="Low complexity" evidence="1">
    <location>
        <begin position="80"/>
        <end position="95"/>
    </location>
</feature>
<reference evidence="2 3" key="1">
    <citation type="submission" date="2019-01" db="EMBL/GenBank/DDBJ databases">
        <authorList>
            <person name="Sayadi A."/>
        </authorList>
    </citation>
    <scope>NUCLEOTIDE SEQUENCE [LARGE SCALE GENOMIC DNA]</scope>
</reference>
<evidence type="ECO:0000256" key="1">
    <source>
        <dbReference type="SAM" id="MobiDB-lite"/>
    </source>
</evidence>
<organism evidence="2 3">
    <name type="scientific">Callosobruchus maculatus</name>
    <name type="common">Southern cowpea weevil</name>
    <name type="synonym">Pulse bruchid</name>
    <dbReference type="NCBI Taxonomy" id="64391"/>
    <lineage>
        <taxon>Eukaryota</taxon>
        <taxon>Metazoa</taxon>
        <taxon>Ecdysozoa</taxon>
        <taxon>Arthropoda</taxon>
        <taxon>Hexapoda</taxon>
        <taxon>Insecta</taxon>
        <taxon>Pterygota</taxon>
        <taxon>Neoptera</taxon>
        <taxon>Endopterygota</taxon>
        <taxon>Coleoptera</taxon>
        <taxon>Polyphaga</taxon>
        <taxon>Cucujiformia</taxon>
        <taxon>Chrysomeloidea</taxon>
        <taxon>Chrysomelidae</taxon>
        <taxon>Bruchinae</taxon>
        <taxon>Bruchini</taxon>
        <taxon>Callosobruchus</taxon>
    </lineage>
</organism>